<keyword evidence="4" id="KW-0812">Transmembrane</keyword>
<dbReference type="PANTHER" id="PTHR35093">
    <property type="entry name" value="OUTER MEMBRANE PROTEIN NMB0088-RELATED"/>
    <property type="match status" value="1"/>
</dbReference>
<dbReference type="RefSeq" id="WP_132477907.1">
    <property type="nucleotide sequence ID" value="NZ_JBHRVM010000001.1"/>
</dbReference>
<dbReference type="EMBL" id="SMBX01000010">
    <property type="protein sequence ID" value="TCU93863.1"/>
    <property type="molecule type" value="Genomic_DNA"/>
</dbReference>
<evidence type="ECO:0000256" key="7">
    <source>
        <dbReference type="ARBA" id="ARBA00023237"/>
    </source>
</evidence>
<feature type="signal peptide" evidence="8">
    <location>
        <begin position="1"/>
        <end position="26"/>
    </location>
</feature>
<dbReference type="PANTHER" id="PTHR35093:SF8">
    <property type="entry name" value="OUTER MEMBRANE PROTEIN NMB0088-RELATED"/>
    <property type="match status" value="1"/>
</dbReference>
<dbReference type="GO" id="GO:0009279">
    <property type="term" value="C:cell outer membrane"/>
    <property type="evidence" value="ECO:0007669"/>
    <property type="project" value="UniProtKB-SubCell"/>
</dbReference>
<dbReference type="Proteomes" id="UP000294692">
    <property type="component" value="Unassembled WGS sequence"/>
</dbReference>
<evidence type="ECO:0000256" key="5">
    <source>
        <dbReference type="ARBA" id="ARBA00022729"/>
    </source>
</evidence>
<evidence type="ECO:0000256" key="6">
    <source>
        <dbReference type="ARBA" id="ARBA00023136"/>
    </source>
</evidence>
<reference evidence="9 10" key="1">
    <citation type="submission" date="2019-03" db="EMBL/GenBank/DDBJ databases">
        <title>Genomic Encyclopedia of Type Strains, Phase IV (KMG-IV): sequencing the most valuable type-strain genomes for metagenomic binning, comparative biology and taxonomic classification.</title>
        <authorList>
            <person name="Goeker M."/>
        </authorList>
    </citation>
    <scope>NUCLEOTIDE SEQUENCE [LARGE SCALE GENOMIC DNA]</scope>
    <source>
        <strain evidence="9 10">DSM 100048</strain>
    </source>
</reference>
<dbReference type="OrthoDB" id="19849at2"/>
<keyword evidence="10" id="KW-1185">Reference proteome</keyword>
<evidence type="ECO:0000256" key="4">
    <source>
        <dbReference type="ARBA" id="ARBA00022692"/>
    </source>
</evidence>
<sequence length="433" mass="46624">MTTRSTFVLRAIPALLVGLGSAAAQAAGFQLLEQNASGIGNAYAGSAAIAENASTIYFNPAGMTLLPGLNVSGGLSLIRPSFKFSDSGSTAATRPVSGLPASPGNLNGGDAGSWAAVPNAYLSWQVNERWFLGLGIGAPFGLATEYGDDWIGRYHSKKFSIETININPSVAFKVNDRLSIGAGLNWQHIKADYRRAVPHPMPGQTDMEAKVKMSGDAWGWNLGLMYQLTDDTRVGLSYRSRIKHKPDGDLAIRNDGATIPGLLPAMQVSDANASVSLPDTAILSVVHNLNSRWTLLGDLSWTGWSSIPKLDIESNGAVADTLKLKFRDTWRVALGANYHVNDKWTIKTGIAYDQSPVDDDNLRPTSLPDNNRTWLSLGAQYRFDSNTVVDVGYTRLFTSSTGINNDSAPEKGVVRGSYKSNVNLFGIQVSHRF</sequence>
<dbReference type="GO" id="GO:0015483">
    <property type="term" value="F:long-chain fatty acid transporting porin activity"/>
    <property type="evidence" value="ECO:0007669"/>
    <property type="project" value="TreeGrafter"/>
</dbReference>
<name>A0A4R3UT74_9BURK</name>
<dbReference type="Gene3D" id="2.40.160.60">
    <property type="entry name" value="Outer membrane protein transport protein (OMPP1/FadL/TodX)"/>
    <property type="match status" value="1"/>
</dbReference>
<dbReference type="InterPro" id="IPR005017">
    <property type="entry name" value="OMPP1/FadL/TodX"/>
</dbReference>
<protein>
    <submittedName>
        <fullName evidence="9">Long-chain fatty acid transport protein</fullName>
    </submittedName>
</protein>
<keyword evidence="5 8" id="KW-0732">Signal</keyword>
<evidence type="ECO:0000256" key="2">
    <source>
        <dbReference type="ARBA" id="ARBA00008163"/>
    </source>
</evidence>
<organism evidence="9 10">
    <name type="scientific">Paracandidimonas soli</name>
    <dbReference type="NCBI Taxonomy" id="1917182"/>
    <lineage>
        <taxon>Bacteria</taxon>
        <taxon>Pseudomonadati</taxon>
        <taxon>Pseudomonadota</taxon>
        <taxon>Betaproteobacteria</taxon>
        <taxon>Burkholderiales</taxon>
        <taxon>Alcaligenaceae</taxon>
        <taxon>Paracandidimonas</taxon>
    </lineage>
</organism>
<comment type="subcellular location">
    <subcellularLocation>
        <location evidence="1">Cell outer membrane</location>
        <topology evidence="1">Multi-pass membrane protein</topology>
    </subcellularLocation>
</comment>
<keyword evidence="7" id="KW-0998">Cell outer membrane</keyword>
<evidence type="ECO:0000256" key="1">
    <source>
        <dbReference type="ARBA" id="ARBA00004571"/>
    </source>
</evidence>
<evidence type="ECO:0000313" key="9">
    <source>
        <dbReference type="EMBL" id="TCU93863.1"/>
    </source>
</evidence>
<comment type="caution">
    <text evidence="9">The sequence shown here is derived from an EMBL/GenBank/DDBJ whole genome shotgun (WGS) entry which is preliminary data.</text>
</comment>
<dbReference type="AlphaFoldDB" id="A0A4R3UT74"/>
<gene>
    <name evidence="9" type="ORF">EV686_11028</name>
</gene>
<keyword evidence="6" id="KW-0472">Membrane</keyword>
<evidence type="ECO:0000256" key="3">
    <source>
        <dbReference type="ARBA" id="ARBA00022452"/>
    </source>
</evidence>
<dbReference type="Pfam" id="PF03349">
    <property type="entry name" value="Toluene_X"/>
    <property type="match status" value="1"/>
</dbReference>
<dbReference type="SUPFAM" id="SSF56935">
    <property type="entry name" value="Porins"/>
    <property type="match status" value="1"/>
</dbReference>
<keyword evidence="3" id="KW-1134">Transmembrane beta strand</keyword>
<comment type="similarity">
    <text evidence="2">Belongs to the OmpP1/FadL family.</text>
</comment>
<feature type="chain" id="PRO_5020201877" evidence="8">
    <location>
        <begin position="27"/>
        <end position="433"/>
    </location>
</feature>
<evidence type="ECO:0000256" key="8">
    <source>
        <dbReference type="SAM" id="SignalP"/>
    </source>
</evidence>
<proteinExistence type="inferred from homology"/>
<evidence type="ECO:0000313" key="10">
    <source>
        <dbReference type="Proteomes" id="UP000294692"/>
    </source>
</evidence>
<accession>A0A4R3UT74</accession>